<dbReference type="InterPro" id="IPR019734">
    <property type="entry name" value="TPR_rpt"/>
</dbReference>
<feature type="repeat" description="TPR" evidence="1">
    <location>
        <begin position="82"/>
        <end position="115"/>
    </location>
</feature>
<dbReference type="SUPFAM" id="SSF48452">
    <property type="entry name" value="TPR-like"/>
    <property type="match status" value="1"/>
</dbReference>
<organism evidence="2 3">
    <name type="scientific">Candidatus Glassbacteria bacterium RIFCSPLOWO2_12_FULL_58_11</name>
    <dbReference type="NCBI Taxonomy" id="1817867"/>
    <lineage>
        <taxon>Bacteria</taxon>
        <taxon>Candidatus Glassiibacteriota</taxon>
    </lineage>
</organism>
<protein>
    <submittedName>
        <fullName evidence="2">Uncharacterized protein</fullName>
    </submittedName>
</protein>
<evidence type="ECO:0000256" key="1">
    <source>
        <dbReference type="PROSITE-ProRule" id="PRU00339"/>
    </source>
</evidence>
<proteinExistence type="predicted"/>
<evidence type="ECO:0000313" key="2">
    <source>
        <dbReference type="EMBL" id="OGG03370.1"/>
    </source>
</evidence>
<evidence type="ECO:0000313" key="3">
    <source>
        <dbReference type="Proteomes" id="UP000179129"/>
    </source>
</evidence>
<dbReference type="Proteomes" id="UP000179129">
    <property type="component" value="Unassembled WGS sequence"/>
</dbReference>
<dbReference type="STRING" id="1817867.A3F83_09370"/>
<dbReference type="EMBL" id="MFIX01000147">
    <property type="protein sequence ID" value="OGG03370.1"/>
    <property type="molecule type" value="Genomic_DNA"/>
</dbReference>
<sequence>MAICKYCGEDTDNMNHQLISIMPLISDSGEMTYEEIWECIVTKEKYKGKLSKQASEESKKSYKTRLTLYIAILRLILNKEDPEALKDKGISYLELGNFKLAIADFKQAKNFNPNDDELDLLLGKAYEQDGKSDLADEAFLTAVRKGNKEAKNILENKERLKSQSEQ</sequence>
<dbReference type="InterPro" id="IPR011990">
    <property type="entry name" value="TPR-like_helical_dom_sf"/>
</dbReference>
<dbReference type="Pfam" id="PF00515">
    <property type="entry name" value="TPR_1"/>
    <property type="match status" value="1"/>
</dbReference>
<dbReference type="AlphaFoldDB" id="A0A1F5YT46"/>
<keyword evidence="1" id="KW-0802">TPR repeat</keyword>
<dbReference type="PROSITE" id="PS50005">
    <property type="entry name" value="TPR"/>
    <property type="match status" value="1"/>
</dbReference>
<dbReference type="SMART" id="SM00028">
    <property type="entry name" value="TPR"/>
    <property type="match status" value="1"/>
</dbReference>
<comment type="caution">
    <text evidence="2">The sequence shown here is derived from an EMBL/GenBank/DDBJ whole genome shotgun (WGS) entry which is preliminary data.</text>
</comment>
<gene>
    <name evidence="2" type="ORF">A3F83_09370</name>
</gene>
<accession>A0A1F5YT46</accession>
<dbReference type="Gene3D" id="1.25.40.10">
    <property type="entry name" value="Tetratricopeptide repeat domain"/>
    <property type="match status" value="1"/>
</dbReference>
<reference evidence="2 3" key="1">
    <citation type="journal article" date="2016" name="Nat. Commun.">
        <title>Thousands of microbial genomes shed light on interconnected biogeochemical processes in an aquifer system.</title>
        <authorList>
            <person name="Anantharaman K."/>
            <person name="Brown C.T."/>
            <person name="Hug L.A."/>
            <person name="Sharon I."/>
            <person name="Castelle C.J."/>
            <person name="Probst A.J."/>
            <person name="Thomas B.C."/>
            <person name="Singh A."/>
            <person name="Wilkins M.J."/>
            <person name="Karaoz U."/>
            <person name="Brodie E.L."/>
            <person name="Williams K.H."/>
            <person name="Hubbard S.S."/>
            <person name="Banfield J.F."/>
        </authorList>
    </citation>
    <scope>NUCLEOTIDE SEQUENCE [LARGE SCALE GENOMIC DNA]</scope>
</reference>
<name>A0A1F5YT46_9BACT</name>